<name>A0A1I1J3Y8_9ACTN</name>
<dbReference type="PANTHER" id="PTHR43080:SF29">
    <property type="entry name" value="OS02G0818000 PROTEIN"/>
    <property type="match status" value="1"/>
</dbReference>
<sequence length="243" mass="26499">MHHRVIGQIMNRDVVTVEADTPVKQAAALLARNGISGLPVVDDDDRVLGVLSKTDLTLRQAAQGTEPPSWWQTRLAPGARRERIARQKAGARTAGELMTSPAITVHARQSIAEAARVMAAGGVERLPVIDEEGRLAGIVSRSDLLRVFLRPDGEIRDEVVQEVLVRTLWLPPDSLRVEVDDGVVTLNGTVSRRSEAGIAVRLTGRVDGVVSVVDELAWEEDDSGLPPGERAMHGIAEEWLRRR</sequence>
<organism evidence="5 6">
    <name type="scientific">Streptomyces aidingensis</name>
    <dbReference type="NCBI Taxonomy" id="910347"/>
    <lineage>
        <taxon>Bacteria</taxon>
        <taxon>Bacillati</taxon>
        <taxon>Actinomycetota</taxon>
        <taxon>Actinomycetes</taxon>
        <taxon>Kitasatosporales</taxon>
        <taxon>Streptomycetaceae</taxon>
        <taxon>Streptomyces</taxon>
    </lineage>
</organism>
<reference evidence="5 6" key="1">
    <citation type="submission" date="2016-10" db="EMBL/GenBank/DDBJ databases">
        <authorList>
            <person name="de Groot N.N."/>
        </authorList>
    </citation>
    <scope>NUCLEOTIDE SEQUENCE [LARGE SCALE GENOMIC DNA]</scope>
    <source>
        <strain evidence="5 6">CGMCC 4.5739</strain>
    </source>
</reference>
<feature type="domain" description="CBS" evidence="4">
    <location>
        <begin position="10"/>
        <end position="69"/>
    </location>
</feature>
<dbReference type="InterPro" id="IPR051257">
    <property type="entry name" value="Diverse_CBS-Domain"/>
</dbReference>
<dbReference type="Pfam" id="PF00571">
    <property type="entry name" value="CBS"/>
    <property type="match status" value="2"/>
</dbReference>
<evidence type="ECO:0000256" key="1">
    <source>
        <dbReference type="ARBA" id="ARBA00023122"/>
    </source>
</evidence>
<dbReference type="PROSITE" id="PS51371">
    <property type="entry name" value="CBS"/>
    <property type="match status" value="2"/>
</dbReference>
<evidence type="ECO:0000259" key="4">
    <source>
        <dbReference type="PROSITE" id="PS51371"/>
    </source>
</evidence>
<dbReference type="InterPro" id="IPR000644">
    <property type="entry name" value="CBS_dom"/>
</dbReference>
<dbReference type="InterPro" id="IPR017080">
    <property type="entry name" value="UCP036990_CBS_BON"/>
</dbReference>
<dbReference type="RefSeq" id="WP_139238293.1">
    <property type="nucleotide sequence ID" value="NZ_FOLM01000003.1"/>
</dbReference>
<dbReference type="EMBL" id="FOLM01000003">
    <property type="protein sequence ID" value="SFC43277.1"/>
    <property type="molecule type" value="Genomic_DNA"/>
</dbReference>
<dbReference type="Proteomes" id="UP000199207">
    <property type="component" value="Unassembled WGS sequence"/>
</dbReference>
<feature type="domain" description="BON" evidence="3">
    <location>
        <begin position="152"/>
        <end position="220"/>
    </location>
</feature>
<evidence type="ECO:0000259" key="3">
    <source>
        <dbReference type="PROSITE" id="PS50914"/>
    </source>
</evidence>
<evidence type="ECO:0000256" key="2">
    <source>
        <dbReference type="PROSITE-ProRule" id="PRU00703"/>
    </source>
</evidence>
<dbReference type="SUPFAM" id="SSF54631">
    <property type="entry name" value="CBS-domain pair"/>
    <property type="match status" value="1"/>
</dbReference>
<keyword evidence="6" id="KW-1185">Reference proteome</keyword>
<dbReference type="OrthoDB" id="2111978at2"/>
<dbReference type="PIRSF" id="PIRSF036990">
    <property type="entry name" value="UCP036990_CBS_BON"/>
    <property type="match status" value="1"/>
</dbReference>
<dbReference type="SMART" id="SM00749">
    <property type="entry name" value="BON"/>
    <property type="match status" value="1"/>
</dbReference>
<dbReference type="InterPro" id="IPR007055">
    <property type="entry name" value="BON_dom"/>
</dbReference>
<feature type="domain" description="CBS" evidence="4">
    <location>
        <begin position="98"/>
        <end position="155"/>
    </location>
</feature>
<dbReference type="CDD" id="cd04586">
    <property type="entry name" value="CBS_pair_BON_assoc"/>
    <property type="match status" value="1"/>
</dbReference>
<evidence type="ECO:0000313" key="6">
    <source>
        <dbReference type="Proteomes" id="UP000199207"/>
    </source>
</evidence>
<dbReference type="AlphaFoldDB" id="A0A1I1J3Y8"/>
<dbReference type="Gene3D" id="3.10.580.10">
    <property type="entry name" value="CBS-domain"/>
    <property type="match status" value="1"/>
</dbReference>
<dbReference type="InterPro" id="IPR014004">
    <property type="entry name" value="Transpt-assoc_nodulatn_dom_bac"/>
</dbReference>
<proteinExistence type="predicted"/>
<keyword evidence="1 2" id="KW-0129">CBS domain</keyword>
<accession>A0A1I1J3Y8</accession>
<dbReference type="Gene3D" id="3.30.1340.30">
    <property type="match status" value="1"/>
</dbReference>
<protein>
    <submittedName>
        <fullName evidence="5">BON domain-containing protein</fullName>
    </submittedName>
</protein>
<dbReference type="InterPro" id="IPR046342">
    <property type="entry name" value="CBS_dom_sf"/>
</dbReference>
<dbReference type="Pfam" id="PF04972">
    <property type="entry name" value="BON"/>
    <property type="match status" value="1"/>
</dbReference>
<dbReference type="PANTHER" id="PTHR43080">
    <property type="entry name" value="CBS DOMAIN-CONTAINING PROTEIN CBSX3, MITOCHONDRIAL"/>
    <property type="match status" value="1"/>
</dbReference>
<dbReference type="SMART" id="SM00116">
    <property type="entry name" value="CBS"/>
    <property type="match status" value="2"/>
</dbReference>
<evidence type="ECO:0000313" key="5">
    <source>
        <dbReference type="EMBL" id="SFC43277.1"/>
    </source>
</evidence>
<dbReference type="PROSITE" id="PS50914">
    <property type="entry name" value="BON"/>
    <property type="match status" value="1"/>
</dbReference>
<gene>
    <name evidence="5" type="ORF">SAMN05421773_103281</name>
</gene>
<dbReference type="STRING" id="910347.SAMN05421773_103281"/>